<name>A0ABT1JQY8_ACTCY</name>
<dbReference type="Pfam" id="PF00145">
    <property type="entry name" value="DNA_methylase"/>
    <property type="match status" value="3"/>
</dbReference>
<evidence type="ECO:0000256" key="4">
    <source>
        <dbReference type="ARBA" id="ARBA00022691"/>
    </source>
</evidence>
<dbReference type="EC" id="2.1.1.37" evidence="1"/>
<evidence type="ECO:0000313" key="7">
    <source>
        <dbReference type="EMBL" id="MCP2334561.1"/>
    </source>
</evidence>
<protein>
    <recommendedName>
        <fullName evidence="1">DNA (cytosine-5-)-methyltransferase</fullName>
        <ecNumber evidence="1">2.1.1.37</ecNumber>
    </recommendedName>
</protein>
<dbReference type="PANTHER" id="PTHR10629:SF52">
    <property type="entry name" value="DNA (CYTOSINE-5)-METHYLTRANSFERASE 1"/>
    <property type="match status" value="1"/>
</dbReference>
<keyword evidence="8" id="KW-1185">Reference proteome</keyword>
<keyword evidence="4 6" id="KW-0949">S-adenosyl-L-methionine</keyword>
<feature type="active site" evidence="6">
    <location>
        <position position="128"/>
    </location>
</feature>
<comment type="caution">
    <text evidence="7">The sequence shown here is derived from an EMBL/GenBank/DDBJ whole genome shotgun (WGS) entry which is preliminary data.</text>
</comment>
<dbReference type="InterPro" id="IPR018117">
    <property type="entry name" value="C5_DNA_meth_AS"/>
</dbReference>
<reference evidence="7 8" key="2">
    <citation type="submission" date="2022-06" db="EMBL/GenBank/DDBJ databases">
        <title>Genomic Encyclopedia of Type Strains, Phase I: the one thousand microbial genomes (KMG-I) project.</title>
        <authorList>
            <person name="Kyrpides N."/>
        </authorList>
    </citation>
    <scope>NUCLEOTIDE SEQUENCE [LARGE SCALE GENOMIC DNA]</scope>
    <source>
        <strain evidence="7 8">DSM 43889</strain>
    </source>
</reference>
<dbReference type="Gene3D" id="3.90.120.10">
    <property type="entry name" value="DNA Methylase, subunit A, domain 2"/>
    <property type="match status" value="1"/>
</dbReference>
<dbReference type="InterPro" id="IPR031303">
    <property type="entry name" value="C5_meth_CS"/>
</dbReference>
<dbReference type="PROSITE" id="PS00094">
    <property type="entry name" value="C5_MTASE_1"/>
    <property type="match status" value="1"/>
</dbReference>
<reference evidence="7 8" key="1">
    <citation type="submission" date="2013-07" db="EMBL/GenBank/DDBJ databases">
        <authorList>
            <consortium name="DOE Joint Genome Institute"/>
            <person name="Reeve W."/>
            <person name="Huntemann M."/>
            <person name="Han J."/>
            <person name="Chen A."/>
            <person name="Kyrpides N."/>
            <person name="Mavromatis K."/>
            <person name="Markowitz V."/>
            <person name="Palaniappan K."/>
            <person name="Ivanova N."/>
            <person name="Schaumberg A."/>
            <person name="Pati A."/>
            <person name="Liolios K."/>
            <person name="Nordberg H.P."/>
            <person name="Cantor M.N."/>
            <person name="Hua S.X."/>
            <person name="Woyke T."/>
        </authorList>
    </citation>
    <scope>NUCLEOTIDE SEQUENCE [LARGE SCALE GENOMIC DNA]</scope>
    <source>
        <strain evidence="7 8">DSM 43889</strain>
    </source>
</reference>
<dbReference type="PROSITE" id="PS51679">
    <property type="entry name" value="SAM_MT_C5"/>
    <property type="match status" value="1"/>
</dbReference>
<evidence type="ECO:0000256" key="6">
    <source>
        <dbReference type="PROSITE-ProRule" id="PRU01016"/>
    </source>
</evidence>
<evidence type="ECO:0000256" key="3">
    <source>
        <dbReference type="ARBA" id="ARBA00022679"/>
    </source>
</evidence>
<keyword evidence="5" id="KW-0680">Restriction system</keyword>
<evidence type="ECO:0000256" key="2">
    <source>
        <dbReference type="ARBA" id="ARBA00022603"/>
    </source>
</evidence>
<organism evidence="7 8">
    <name type="scientific">Actinoalloteichus caeruleus DSM 43889</name>
    <dbReference type="NCBI Taxonomy" id="1120930"/>
    <lineage>
        <taxon>Bacteria</taxon>
        <taxon>Bacillati</taxon>
        <taxon>Actinomycetota</taxon>
        <taxon>Actinomycetes</taxon>
        <taxon>Pseudonocardiales</taxon>
        <taxon>Pseudonocardiaceae</taxon>
        <taxon>Actinoalloteichus</taxon>
        <taxon>Actinoalloteichus cyanogriseus</taxon>
    </lineage>
</organism>
<dbReference type="InterPro" id="IPR029063">
    <property type="entry name" value="SAM-dependent_MTases_sf"/>
</dbReference>
<dbReference type="Gene3D" id="3.40.50.150">
    <property type="entry name" value="Vaccinia Virus protein VP39"/>
    <property type="match status" value="1"/>
</dbReference>
<sequence length="473" mass="52557">MGWKFWAGSSFAVRPRYDFGMSEQQVPAVEGGRSSVELFAGGGGLAMGVHRAGFRSLLFNEFDKRACETLEASAPRILGSEGVRRVMDTRPIPPGRGEPAPLYPGDVRDLDFSAFRGRVDVLAGGPPCQPFSAGGAAKGDEDRRNMFPAMFKAVREIRPKVVICENVRGLLRKSFREYFEYIKRELSLPAVERGSIVRWEDHNDRLRTLIEAGGGGGLDEKYAVRHIPVNAADYGVPQIRHRVIIVAFRRDLGVDVDRFVAEVQKAPFSEEALHRTMLKGGSYWKRHGDVPGYVREEVISRLPRGLESEDKNDELGVLPWRTLRDAVRGYGTGTYLPSLPAIDLEKLDRKTEQGGSITDHVGWPNARIYKGHTPNELDRPAKTVKAGVHGVPGGESVVLLDERKQEVGSPDGWRRLHRYMTVREAARVMTFPDEWQGAGPRGEKMRQLGNAVPVVLAEFIANKVAEALEMVGH</sequence>
<comment type="similarity">
    <text evidence="6">Belongs to the class I-like SAM-binding methyltransferase superfamily. C5-methyltransferase family.</text>
</comment>
<gene>
    <name evidence="7" type="ORF">G443_004831</name>
</gene>
<dbReference type="InterPro" id="IPR001525">
    <property type="entry name" value="C5_MeTfrase"/>
</dbReference>
<dbReference type="PANTHER" id="PTHR10629">
    <property type="entry name" value="CYTOSINE-SPECIFIC METHYLTRANSFERASE"/>
    <property type="match status" value="1"/>
</dbReference>
<dbReference type="SUPFAM" id="SSF53335">
    <property type="entry name" value="S-adenosyl-L-methionine-dependent methyltransferases"/>
    <property type="match status" value="1"/>
</dbReference>
<evidence type="ECO:0000256" key="1">
    <source>
        <dbReference type="ARBA" id="ARBA00011975"/>
    </source>
</evidence>
<evidence type="ECO:0000256" key="5">
    <source>
        <dbReference type="ARBA" id="ARBA00022747"/>
    </source>
</evidence>
<keyword evidence="2 6" id="KW-0489">Methyltransferase</keyword>
<dbReference type="InterPro" id="IPR050390">
    <property type="entry name" value="C5-Methyltransferase"/>
</dbReference>
<dbReference type="PROSITE" id="PS00095">
    <property type="entry name" value="C5_MTASE_2"/>
    <property type="match status" value="1"/>
</dbReference>
<proteinExistence type="inferred from homology"/>
<dbReference type="PRINTS" id="PR00105">
    <property type="entry name" value="C5METTRFRASE"/>
</dbReference>
<evidence type="ECO:0000313" key="8">
    <source>
        <dbReference type="Proteomes" id="UP000791080"/>
    </source>
</evidence>
<dbReference type="Proteomes" id="UP000791080">
    <property type="component" value="Unassembled WGS sequence"/>
</dbReference>
<dbReference type="EMBL" id="AUBJ02000001">
    <property type="protein sequence ID" value="MCP2334561.1"/>
    <property type="molecule type" value="Genomic_DNA"/>
</dbReference>
<accession>A0ABT1JQY8</accession>
<keyword evidence="3 6" id="KW-0808">Transferase</keyword>